<dbReference type="GO" id="GO:0008270">
    <property type="term" value="F:zinc ion binding"/>
    <property type="evidence" value="ECO:0007669"/>
    <property type="project" value="UniProtKB-KW"/>
</dbReference>
<dbReference type="GO" id="GO:0003676">
    <property type="term" value="F:nucleic acid binding"/>
    <property type="evidence" value="ECO:0007669"/>
    <property type="project" value="InterPro"/>
</dbReference>
<feature type="domain" description="CCHC-type" evidence="4">
    <location>
        <begin position="240"/>
        <end position="253"/>
    </location>
</feature>
<dbReference type="CDD" id="cd00303">
    <property type="entry name" value="retropepsin_like"/>
    <property type="match status" value="1"/>
</dbReference>
<dbReference type="Gene3D" id="3.10.10.10">
    <property type="entry name" value="HIV Type 1 Reverse Transcriptase, subunit A, domain 1"/>
    <property type="match status" value="1"/>
</dbReference>
<dbReference type="GO" id="GO:0004523">
    <property type="term" value="F:RNA-DNA hybrid ribonuclease activity"/>
    <property type="evidence" value="ECO:0007669"/>
    <property type="project" value="UniProtKB-EC"/>
</dbReference>
<dbReference type="SUPFAM" id="SSF50630">
    <property type="entry name" value="Acid proteases"/>
    <property type="match status" value="1"/>
</dbReference>
<dbReference type="SUPFAM" id="SSF57756">
    <property type="entry name" value="Retrovirus zinc finger-like domains"/>
    <property type="match status" value="1"/>
</dbReference>
<dbReference type="GO" id="GO:0004190">
    <property type="term" value="F:aspartic-type endopeptidase activity"/>
    <property type="evidence" value="ECO:0007669"/>
    <property type="project" value="InterPro"/>
</dbReference>
<evidence type="ECO:0000313" key="7">
    <source>
        <dbReference type="Proteomes" id="UP000001646"/>
    </source>
</evidence>
<dbReference type="PROSITE" id="PS00141">
    <property type="entry name" value="ASP_PROTEASE"/>
    <property type="match status" value="1"/>
</dbReference>
<sequence>MEELKARFDQLQATFYAAQAAQPAKGHVMTPERFDGSRNKLPTFLAQIELYFSQISAQAFPMDTSKVAFILSLLTGPAGQWATNLILGNDPVKDNLNDFKKLLSDTFGDPLRMENASWALYRLKQGKGSVLDYLNKFNSYRHQLDWGENAFMLLFIAGLNDYLQDELARLEPAENWDALVAKVLRLDARFESRKQSRATYASTVSAPRAPVAKGEEPMELGVFRKLSTAEKDRRRQLGLCLYCGNAGHFARNCNVKPSQLSGKVRRESNALVRRESNALGLLKQSLEGKKHVFIPISLSVGGKELASTLALLDSGATVSYVDVGFARKHGLPTVRKACDIWVEGADGKLLESGVVNRETSEITWEVQGVTGKFVWDITRLPRYDVILGMDWLTLVNPQVDWVKRTIAFNRQECFALSPSQPDMEGVPVEYQEFQDVFCKREADKLPPHRPYDCALRLVEGAKLPAGRLYVLTVPERQALREFLDENLAKGFIRPSSSPTAAPVFFVAKKTGELRLVCDYRVLNKNTIRDRYPLPLISELLSRVQGAKIFTKLDLRGAYNLIRIREGDEWKTAFNTCFGCHEFRVMPFGLCNAPAVFQRFINDVFRDLIDQFVVVYLDDILIFSKDEREHQQHVKQVLHRLRGNGLFAKASKCVFHVSEVEFLGHVVSGKELKMDPHKVDAVNSWQELKSKKDSWVLLTITESLSQTLPNSLYL</sequence>
<reference evidence="6 7" key="1">
    <citation type="submission" date="2009-12" db="EMBL/GenBank/DDBJ databases">
        <title>The Genome Sequence of Anolis carolinensis (Green Anole Lizard).</title>
        <authorList>
            <consortium name="The Genome Sequencing Platform"/>
            <person name="Di Palma F."/>
            <person name="Alfoldi J."/>
            <person name="Heiman D."/>
            <person name="Young S."/>
            <person name="Grabherr M."/>
            <person name="Johnson J."/>
            <person name="Lander E.S."/>
            <person name="Lindblad-Toh K."/>
        </authorList>
    </citation>
    <scope>NUCLEOTIDE SEQUENCE [LARGE SCALE GENOMIC DNA]</scope>
    <source>
        <strain evidence="6 7">JBL SC #1</strain>
    </source>
</reference>
<dbReference type="InterPro" id="IPR036875">
    <property type="entry name" value="Znf_CCHC_sf"/>
</dbReference>
<name>A0A803TWN6_ANOCA</name>
<evidence type="ECO:0000259" key="4">
    <source>
        <dbReference type="PROSITE" id="PS50158"/>
    </source>
</evidence>
<organism evidence="6 7">
    <name type="scientific">Anolis carolinensis</name>
    <name type="common">Green anole</name>
    <name type="synonym">American chameleon</name>
    <dbReference type="NCBI Taxonomy" id="28377"/>
    <lineage>
        <taxon>Eukaryota</taxon>
        <taxon>Metazoa</taxon>
        <taxon>Chordata</taxon>
        <taxon>Craniata</taxon>
        <taxon>Vertebrata</taxon>
        <taxon>Euteleostomi</taxon>
        <taxon>Lepidosauria</taxon>
        <taxon>Squamata</taxon>
        <taxon>Bifurcata</taxon>
        <taxon>Unidentata</taxon>
        <taxon>Episquamata</taxon>
        <taxon>Toxicofera</taxon>
        <taxon>Iguania</taxon>
        <taxon>Dactyloidae</taxon>
        <taxon>Anolis</taxon>
    </lineage>
</organism>
<feature type="domain" description="Reverse transcriptase" evidence="5">
    <location>
        <begin position="487"/>
        <end position="666"/>
    </location>
</feature>
<dbReference type="PROSITE" id="PS50158">
    <property type="entry name" value="ZF_CCHC"/>
    <property type="match status" value="1"/>
</dbReference>
<proteinExistence type="inferred from homology"/>
<keyword evidence="3" id="KW-0863">Zinc-finger</keyword>
<dbReference type="EC" id="3.1.26.4" evidence="2"/>
<protein>
    <recommendedName>
        <fullName evidence="2">ribonuclease H</fullName>
        <ecNumber evidence="2">3.1.26.4</ecNumber>
    </recommendedName>
</protein>
<dbReference type="InterPro" id="IPR043502">
    <property type="entry name" value="DNA/RNA_pol_sf"/>
</dbReference>
<dbReference type="Gene3D" id="2.40.70.10">
    <property type="entry name" value="Acid Proteases"/>
    <property type="match status" value="1"/>
</dbReference>
<dbReference type="Ensembl" id="ENSACAT00000040134.1">
    <property type="protein sequence ID" value="ENSACAP00000039626.1"/>
    <property type="gene ID" value="ENSACAG00000035874.1"/>
</dbReference>
<dbReference type="InterPro" id="IPR005162">
    <property type="entry name" value="Retrotrans_gag_dom"/>
</dbReference>
<evidence type="ECO:0000256" key="1">
    <source>
        <dbReference type="ARBA" id="ARBA00010879"/>
    </source>
</evidence>
<evidence type="ECO:0000256" key="3">
    <source>
        <dbReference type="PROSITE-ProRule" id="PRU00047"/>
    </source>
</evidence>
<dbReference type="PANTHER" id="PTHR24559">
    <property type="entry name" value="TRANSPOSON TY3-I GAG-POL POLYPROTEIN"/>
    <property type="match status" value="1"/>
</dbReference>
<reference evidence="6" key="2">
    <citation type="submission" date="2025-08" db="UniProtKB">
        <authorList>
            <consortium name="Ensembl"/>
        </authorList>
    </citation>
    <scope>IDENTIFICATION</scope>
</reference>
<reference evidence="6" key="3">
    <citation type="submission" date="2025-09" db="UniProtKB">
        <authorList>
            <consortium name="Ensembl"/>
        </authorList>
    </citation>
    <scope>IDENTIFICATION</scope>
</reference>
<dbReference type="Pfam" id="PF08284">
    <property type="entry name" value="RVP_2"/>
    <property type="match status" value="1"/>
</dbReference>
<dbReference type="InterPro" id="IPR001878">
    <property type="entry name" value="Znf_CCHC"/>
</dbReference>
<evidence type="ECO:0000259" key="5">
    <source>
        <dbReference type="PROSITE" id="PS50878"/>
    </source>
</evidence>
<dbReference type="InterPro" id="IPR043128">
    <property type="entry name" value="Rev_trsase/Diguanyl_cyclase"/>
</dbReference>
<dbReference type="Pfam" id="PF00078">
    <property type="entry name" value="RVT_1"/>
    <property type="match status" value="1"/>
</dbReference>
<dbReference type="Gene3D" id="3.30.70.270">
    <property type="match status" value="1"/>
</dbReference>
<dbReference type="CDD" id="cd01647">
    <property type="entry name" value="RT_LTR"/>
    <property type="match status" value="1"/>
</dbReference>
<comment type="similarity">
    <text evidence="1">Belongs to the beta type-B retroviral polymerase family. HERV class-II K(HML-2) pol subfamily.</text>
</comment>
<evidence type="ECO:0000313" key="6">
    <source>
        <dbReference type="Ensembl" id="ENSACAP00000039626.1"/>
    </source>
</evidence>
<dbReference type="Proteomes" id="UP000001646">
    <property type="component" value="Chromosome 3"/>
</dbReference>
<keyword evidence="3" id="KW-0862">Zinc</keyword>
<dbReference type="PROSITE" id="PS50878">
    <property type="entry name" value="RT_POL"/>
    <property type="match status" value="1"/>
</dbReference>
<dbReference type="GeneTree" id="ENSGT00940000168677"/>
<dbReference type="GO" id="GO:0006508">
    <property type="term" value="P:proteolysis"/>
    <property type="evidence" value="ECO:0007669"/>
    <property type="project" value="InterPro"/>
</dbReference>
<keyword evidence="7" id="KW-1185">Reference proteome</keyword>
<dbReference type="AlphaFoldDB" id="A0A803TWN6"/>
<keyword evidence="3" id="KW-0479">Metal-binding</keyword>
<dbReference type="InParanoid" id="A0A803TWN6"/>
<dbReference type="PANTHER" id="PTHR24559:SF440">
    <property type="entry name" value="RIBONUCLEASE H"/>
    <property type="match status" value="1"/>
</dbReference>
<dbReference type="SUPFAM" id="SSF56672">
    <property type="entry name" value="DNA/RNA polymerases"/>
    <property type="match status" value="1"/>
</dbReference>
<dbReference type="InterPro" id="IPR000477">
    <property type="entry name" value="RT_dom"/>
</dbReference>
<evidence type="ECO:0000256" key="2">
    <source>
        <dbReference type="ARBA" id="ARBA00012180"/>
    </source>
</evidence>
<accession>A0A803TWN6</accession>
<dbReference type="InterPro" id="IPR053134">
    <property type="entry name" value="RNA-dir_DNA_polymerase"/>
</dbReference>
<dbReference type="Pfam" id="PF03732">
    <property type="entry name" value="Retrotrans_gag"/>
    <property type="match status" value="1"/>
</dbReference>
<dbReference type="InterPro" id="IPR021109">
    <property type="entry name" value="Peptidase_aspartic_dom_sf"/>
</dbReference>
<dbReference type="InterPro" id="IPR001969">
    <property type="entry name" value="Aspartic_peptidase_AS"/>
</dbReference>